<sequence>MAKYTTSDQLDVSALAEQYALDQVRLTPLAGGAANSSFRLSSVSGQFVLTILDNHDWPSARRLAAHTQAAFRLGVPTTEVVPSVEGALIIEMGDRPAILKKWIPGEVQQPLPVPLLPDAGRILAQLHALSPRSPGLEDVPAGTRRLSSNHMAEIAKFADRDFALWLTGWLERVEAVEAGRERRSAVVHGDLFADNVVVRRDGHLSVLDWETISLDDPLLDLGMAAVGLAQDAGNLVPARLDALLSGYQDIAPLSDEDAAALPMEIVHAALIIATATTGTTSASPTRPRAPSTTRCCSSWIRWRKRPRCEAERGRNRLSPAPGWA</sequence>
<dbReference type="InterPro" id="IPR050249">
    <property type="entry name" value="Pseudomonas-type_ThrB"/>
</dbReference>
<protein>
    <submittedName>
        <fullName evidence="3">Phosphotransferase</fullName>
    </submittedName>
</protein>
<dbReference type="PANTHER" id="PTHR21064">
    <property type="entry name" value="AMINOGLYCOSIDE PHOSPHOTRANSFERASE DOMAIN-CONTAINING PROTEIN-RELATED"/>
    <property type="match status" value="1"/>
</dbReference>
<dbReference type="Gene3D" id="3.90.1200.10">
    <property type="match status" value="1"/>
</dbReference>
<dbReference type="EMBL" id="JAFFZN010000005">
    <property type="protein sequence ID" value="MBO8185538.1"/>
    <property type="molecule type" value="Genomic_DNA"/>
</dbReference>
<evidence type="ECO:0000259" key="2">
    <source>
        <dbReference type="Pfam" id="PF01636"/>
    </source>
</evidence>
<reference evidence="3 4" key="1">
    <citation type="submission" date="2021-02" db="EMBL/GenBank/DDBJ databases">
        <title>Streptomyces spirodelae sp. nov., isolated from duckweed.</title>
        <authorList>
            <person name="Saimee Y."/>
            <person name="Duangmal K."/>
        </authorList>
    </citation>
    <scope>NUCLEOTIDE SEQUENCE [LARGE SCALE GENOMIC DNA]</scope>
    <source>
        <strain evidence="3 4">DW4-2</strain>
    </source>
</reference>
<evidence type="ECO:0000313" key="3">
    <source>
        <dbReference type="EMBL" id="MBO8185538.1"/>
    </source>
</evidence>
<keyword evidence="4" id="KW-1185">Reference proteome</keyword>
<dbReference type="SUPFAM" id="SSF56112">
    <property type="entry name" value="Protein kinase-like (PK-like)"/>
    <property type="match status" value="1"/>
</dbReference>
<dbReference type="PANTHER" id="PTHR21064:SF6">
    <property type="entry name" value="AMINOGLYCOSIDE PHOSPHOTRANSFERASE DOMAIN-CONTAINING PROTEIN"/>
    <property type="match status" value="1"/>
</dbReference>
<comment type="similarity">
    <text evidence="1">Belongs to the pseudomonas-type ThrB family.</text>
</comment>
<dbReference type="Proteomes" id="UP001518976">
    <property type="component" value="Unassembled WGS sequence"/>
</dbReference>
<dbReference type="InterPro" id="IPR011009">
    <property type="entry name" value="Kinase-like_dom_sf"/>
</dbReference>
<evidence type="ECO:0000313" key="4">
    <source>
        <dbReference type="Proteomes" id="UP001518976"/>
    </source>
</evidence>
<dbReference type="RefSeq" id="WP_209264340.1">
    <property type="nucleotide sequence ID" value="NZ_JAFFZN010000005.1"/>
</dbReference>
<organism evidence="3 4">
    <name type="scientific">Streptomyces spirodelae</name>
    <dbReference type="NCBI Taxonomy" id="2812904"/>
    <lineage>
        <taxon>Bacteria</taxon>
        <taxon>Bacillati</taxon>
        <taxon>Actinomycetota</taxon>
        <taxon>Actinomycetes</taxon>
        <taxon>Kitasatosporales</taxon>
        <taxon>Streptomycetaceae</taxon>
        <taxon>Streptomyces</taxon>
    </lineage>
</organism>
<comment type="caution">
    <text evidence="3">The sequence shown here is derived from an EMBL/GenBank/DDBJ whole genome shotgun (WGS) entry which is preliminary data.</text>
</comment>
<proteinExistence type="inferred from homology"/>
<evidence type="ECO:0000256" key="1">
    <source>
        <dbReference type="ARBA" id="ARBA00038240"/>
    </source>
</evidence>
<accession>A0ABS3WQY6</accession>
<dbReference type="Pfam" id="PF01636">
    <property type="entry name" value="APH"/>
    <property type="match status" value="1"/>
</dbReference>
<dbReference type="InterPro" id="IPR002575">
    <property type="entry name" value="Aminoglycoside_PTrfase"/>
</dbReference>
<gene>
    <name evidence="3" type="ORF">JW592_08690</name>
</gene>
<feature type="domain" description="Aminoglycoside phosphotransferase" evidence="2">
    <location>
        <begin position="26"/>
        <end position="252"/>
    </location>
</feature>
<name>A0ABS3WQY6_9ACTN</name>
<feature type="non-terminal residue" evidence="3">
    <location>
        <position position="324"/>
    </location>
</feature>
<dbReference type="Gene3D" id="3.30.200.20">
    <property type="entry name" value="Phosphorylase Kinase, domain 1"/>
    <property type="match status" value="1"/>
</dbReference>